<dbReference type="Gene3D" id="2.40.50.100">
    <property type="match status" value="1"/>
</dbReference>
<evidence type="ECO:0000313" key="3">
    <source>
        <dbReference type="EMBL" id="MFC3152774.1"/>
    </source>
</evidence>
<dbReference type="Gene3D" id="1.10.287.470">
    <property type="entry name" value="Helix hairpin bin"/>
    <property type="match status" value="1"/>
</dbReference>
<name>A0ABV7HFV0_9GAMM</name>
<keyword evidence="2" id="KW-1133">Transmembrane helix</keyword>
<reference evidence="4" key="1">
    <citation type="journal article" date="2019" name="Int. J. Syst. Evol. Microbiol.">
        <title>The Global Catalogue of Microorganisms (GCM) 10K type strain sequencing project: providing services to taxonomists for standard genome sequencing and annotation.</title>
        <authorList>
            <consortium name="The Broad Institute Genomics Platform"/>
            <consortium name="The Broad Institute Genome Sequencing Center for Infectious Disease"/>
            <person name="Wu L."/>
            <person name="Ma J."/>
        </authorList>
    </citation>
    <scope>NUCLEOTIDE SEQUENCE [LARGE SCALE GENOMIC DNA]</scope>
    <source>
        <strain evidence="4">KCTC 52438</strain>
    </source>
</reference>
<gene>
    <name evidence="3" type="ORF">ACFOEK_17180</name>
</gene>
<comment type="caution">
    <text evidence="3">The sequence shown here is derived from an EMBL/GenBank/DDBJ whole genome shotgun (WGS) entry which is preliminary data.</text>
</comment>
<dbReference type="PANTHER" id="PTHR13325:SF3">
    <property type="entry name" value="MEMBRANE-BOUND TRANSCRIPTION FACTOR SITE-2 PROTEASE"/>
    <property type="match status" value="1"/>
</dbReference>
<dbReference type="PANTHER" id="PTHR13325">
    <property type="entry name" value="PROTEASE M50 MEMBRANE-BOUND TRANSCRIPTION FACTOR SITE 2 PROTEASE"/>
    <property type="match status" value="1"/>
</dbReference>
<dbReference type="SUPFAM" id="SSF111369">
    <property type="entry name" value="HlyD-like secretion proteins"/>
    <property type="match status" value="1"/>
</dbReference>
<keyword evidence="2" id="KW-0472">Membrane</keyword>
<keyword evidence="4" id="KW-1185">Reference proteome</keyword>
<organism evidence="3 4">
    <name type="scientific">Litoribrevibacter euphylliae</name>
    <dbReference type="NCBI Taxonomy" id="1834034"/>
    <lineage>
        <taxon>Bacteria</taxon>
        <taxon>Pseudomonadati</taxon>
        <taxon>Pseudomonadota</taxon>
        <taxon>Gammaproteobacteria</taxon>
        <taxon>Oceanospirillales</taxon>
        <taxon>Oceanospirillaceae</taxon>
        <taxon>Litoribrevibacter</taxon>
    </lineage>
</organism>
<feature type="coiled-coil region" evidence="1">
    <location>
        <begin position="525"/>
        <end position="552"/>
    </location>
</feature>
<evidence type="ECO:0000256" key="2">
    <source>
        <dbReference type="SAM" id="Phobius"/>
    </source>
</evidence>
<feature type="transmembrane region" description="Helical" evidence="2">
    <location>
        <begin position="256"/>
        <end position="278"/>
    </location>
</feature>
<evidence type="ECO:0000256" key="1">
    <source>
        <dbReference type="SAM" id="Coils"/>
    </source>
</evidence>
<dbReference type="EMBL" id="JBHRSZ010000007">
    <property type="protein sequence ID" value="MFC3152774.1"/>
    <property type="molecule type" value="Genomic_DNA"/>
</dbReference>
<dbReference type="RefSeq" id="WP_386722699.1">
    <property type="nucleotide sequence ID" value="NZ_JBHRSZ010000007.1"/>
</dbReference>
<dbReference type="InterPro" id="IPR041881">
    <property type="entry name" value="PqqD_sf"/>
</dbReference>
<proteinExistence type="predicted"/>
<accession>A0ABV7HFV0</accession>
<protein>
    <recommendedName>
        <fullName evidence="5">Peptide zinc metalloprotease protein</fullName>
    </recommendedName>
</protein>
<feature type="transmembrane region" description="Helical" evidence="2">
    <location>
        <begin position="426"/>
        <end position="445"/>
    </location>
</feature>
<feature type="transmembrane region" description="Helical" evidence="2">
    <location>
        <begin position="360"/>
        <end position="381"/>
    </location>
</feature>
<dbReference type="Gene3D" id="1.10.10.1150">
    <property type="entry name" value="Coenzyme PQQ synthesis protein D (PqqD)"/>
    <property type="match status" value="1"/>
</dbReference>
<evidence type="ECO:0000313" key="4">
    <source>
        <dbReference type="Proteomes" id="UP001595476"/>
    </source>
</evidence>
<sequence length="713" mass="80928">MSDSLFSQSWYRVEKLKPQLRSHTKIHRQKYRGETWFVLQDDIGGKFSRFSKEAKLIIELMDGRHTMQQIWERACEQLGDDMPTQDELIYLLGQLYKFNVLRSDTLPDIADLNRRFQVERKNKLVQYVKSPLSLKIPLIDPEVYLKHTAWVGRWLFNRVTALIWLTVVITALIQLGIHWKALTENFTDQAFSTGNFIALALVYPVIKLIHELGHAYAIKRWQGEVHELGLMFLVFIPVPYVDASSSVGFRSKYQRMLVAGSGILVEAFLAAVAVLLWVSVEPGLFRAFLFNVMLIGGISTVLFNGNPLLRFDAYYVLSDWLEIPNLATRSNGYVGYWCRRYLLRIEELSPSHSKRESCWLFFYSILAFCYRIFVMVTIALFVAANFFIIGVLLACWSIYNGVLAPLNKVVKYLWQDAVMKRFRTRVGVAVSSFLALLALLLFVPLPSFTVVPGVFWAPEKAQVHAGADCFVQAVLVEPGQSVTADQALIQCASPEIQANVAIAQARLAELQAKHRATIGVDQTEANILKDEMQRTEAELSLAEEQLAAMVVRAPVTGITQIKTLNDLVGRFLPRGSYLGYIQQQEQARVRVSVSQDDIHKVRYDLKGITARRADHIDQEVVAEMIREVPAGSRAIPDPALTLEGGGDIVVDPAVQSDQPQALENWFQFDLRIPNDTQPRVGEKVYVRFEHSPTAIAERVYLLVRRLFLKEFAV</sequence>
<feature type="transmembrane region" description="Helical" evidence="2">
    <location>
        <begin position="284"/>
        <end position="303"/>
    </location>
</feature>
<feature type="transmembrane region" description="Helical" evidence="2">
    <location>
        <begin position="387"/>
        <end position="406"/>
    </location>
</feature>
<feature type="transmembrane region" description="Helical" evidence="2">
    <location>
        <begin position="189"/>
        <end position="210"/>
    </location>
</feature>
<keyword evidence="2" id="KW-0812">Transmembrane</keyword>
<dbReference type="InterPro" id="IPR001193">
    <property type="entry name" value="MBTPS2"/>
</dbReference>
<evidence type="ECO:0008006" key="5">
    <source>
        <dbReference type="Google" id="ProtNLM"/>
    </source>
</evidence>
<keyword evidence="1" id="KW-0175">Coiled coil</keyword>
<feature type="transmembrane region" description="Helical" evidence="2">
    <location>
        <begin position="155"/>
        <end position="177"/>
    </location>
</feature>
<dbReference type="Proteomes" id="UP001595476">
    <property type="component" value="Unassembled WGS sequence"/>
</dbReference>